<evidence type="ECO:0000256" key="5">
    <source>
        <dbReference type="ARBA" id="ARBA00022989"/>
    </source>
</evidence>
<dbReference type="Pfam" id="PF00664">
    <property type="entry name" value="ABC_membrane"/>
    <property type="match status" value="1"/>
</dbReference>
<dbReference type="InterPro" id="IPR011527">
    <property type="entry name" value="ABC1_TM_dom"/>
</dbReference>
<sequence>MFVTKVSMFISSYVIAFVLLWKLAIVALPLAMLVIVPSWLCGRSLMGLSRKIRSEYNRAGTIAEQAISSIRIVYAFVGEKTTVAEYSKALNVSAKLGLRQGLVKGLAIGSNGIVFAIWAFLSYCSIKLVMYDGVRGGTVYAIGSSIIFGCRALGDSLNNIKDIADAYAASNRITKMIKRIPTIDSEKMDGIIFEPVSSAIEFKLVNFSYPSRPDSVVLNNFSLTIPAGKTIALVELVAQENRQFCHYYRGSMIHLREKFY</sequence>
<dbReference type="STRING" id="63057.A0A2P5FRA8"/>
<evidence type="ECO:0000313" key="10">
    <source>
        <dbReference type="EMBL" id="POO00348.1"/>
    </source>
</evidence>
<feature type="transmembrane region" description="Helical" evidence="8">
    <location>
        <begin position="102"/>
        <end position="121"/>
    </location>
</feature>
<dbReference type="InterPro" id="IPR027417">
    <property type="entry name" value="P-loop_NTPase"/>
</dbReference>
<comment type="similarity">
    <text evidence="1">Belongs to the ABC transporter superfamily. ABCB family. Multidrug resistance exporter (TC 3.A.1.201) subfamily.</text>
</comment>
<evidence type="ECO:0000256" key="8">
    <source>
        <dbReference type="SAM" id="Phobius"/>
    </source>
</evidence>
<dbReference type="OrthoDB" id="6500128at2759"/>
<accession>A0A2P5FRA8</accession>
<evidence type="ECO:0000256" key="4">
    <source>
        <dbReference type="ARBA" id="ARBA00022737"/>
    </source>
</evidence>
<dbReference type="AlphaFoldDB" id="A0A2P5FRA8"/>
<name>A0A2P5FRA8_TREOI</name>
<evidence type="ECO:0000259" key="9">
    <source>
        <dbReference type="PROSITE" id="PS50929"/>
    </source>
</evidence>
<keyword evidence="6 8" id="KW-0472">Membrane</keyword>
<keyword evidence="5 8" id="KW-1133">Transmembrane helix</keyword>
<dbReference type="GO" id="GO:0005524">
    <property type="term" value="F:ATP binding"/>
    <property type="evidence" value="ECO:0007669"/>
    <property type="project" value="InterPro"/>
</dbReference>
<keyword evidence="4" id="KW-0677">Repeat</keyword>
<proteinExistence type="inferred from homology"/>
<dbReference type="GO" id="GO:0140359">
    <property type="term" value="F:ABC-type transporter activity"/>
    <property type="evidence" value="ECO:0007669"/>
    <property type="project" value="InterPro"/>
</dbReference>
<keyword evidence="2" id="KW-0813">Transport</keyword>
<dbReference type="Proteomes" id="UP000237000">
    <property type="component" value="Unassembled WGS sequence"/>
</dbReference>
<gene>
    <name evidence="10" type="ORF">TorRG33x02_037610</name>
</gene>
<dbReference type="PANTHER" id="PTHR45136:SF2">
    <property type="entry name" value="ABC TRANSPORTER DOMAIN-CONTAINING PROTEIN"/>
    <property type="match status" value="1"/>
</dbReference>
<reference evidence="11" key="1">
    <citation type="submission" date="2016-06" db="EMBL/GenBank/DDBJ databases">
        <title>Parallel loss of symbiosis genes in relatives of nitrogen-fixing non-legume Parasponia.</title>
        <authorList>
            <person name="Van Velzen R."/>
            <person name="Holmer R."/>
            <person name="Bu F."/>
            <person name="Rutten L."/>
            <person name="Van Zeijl A."/>
            <person name="Liu W."/>
            <person name="Santuari L."/>
            <person name="Cao Q."/>
            <person name="Sharma T."/>
            <person name="Shen D."/>
            <person name="Roswanjaya Y."/>
            <person name="Wardhani T."/>
            <person name="Kalhor M.S."/>
            <person name="Jansen J."/>
            <person name="Van den Hoogen J."/>
            <person name="Gungor B."/>
            <person name="Hartog M."/>
            <person name="Hontelez J."/>
            <person name="Verver J."/>
            <person name="Yang W.-C."/>
            <person name="Schijlen E."/>
            <person name="Repin R."/>
            <person name="Schilthuizen M."/>
            <person name="Schranz E."/>
            <person name="Heidstra R."/>
            <person name="Miyata K."/>
            <person name="Fedorova E."/>
            <person name="Kohlen W."/>
            <person name="Bisseling T."/>
            <person name="Smit S."/>
            <person name="Geurts R."/>
        </authorList>
    </citation>
    <scope>NUCLEOTIDE SEQUENCE [LARGE SCALE GENOMIC DNA]</scope>
    <source>
        <strain evidence="11">cv. RG33-2</strain>
    </source>
</reference>
<dbReference type="InterPro" id="IPR036640">
    <property type="entry name" value="ABC1_TM_sf"/>
</dbReference>
<keyword evidence="7" id="KW-0325">Glycoprotein</keyword>
<dbReference type="InParanoid" id="A0A2P5FRA8"/>
<dbReference type="Gene3D" id="1.20.1560.10">
    <property type="entry name" value="ABC transporter type 1, transmembrane domain"/>
    <property type="match status" value="1"/>
</dbReference>
<evidence type="ECO:0000256" key="7">
    <source>
        <dbReference type="ARBA" id="ARBA00023180"/>
    </source>
</evidence>
<dbReference type="PROSITE" id="PS50929">
    <property type="entry name" value="ABC_TM1F"/>
    <property type="match status" value="1"/>
</dbReference>
<evidence type="ECO:0000256" key="2">
    <source>
        <dbReference type="ARBA" id="ARBA00022448"/>
    </source>
</evidence>
<comment type="caution">
    <text evidence="10">The sequence shown here is derived from an EMBL/GenBank/DDBJ whole genome shotgun (WGS) entry which is preliminary data.</text>
</comment>
<dbReference type="PANTHER" id="PTHR45136">
    <property type="entry name" value="ABC TRANSPORTER DOMAIN-CONTAINING PROTEIN"/>
    <property type="match status" value="1"/>
</dbReference>
<dbReference type="GO" id="GO:0016020">
    <property type="term" value="C:membrane"/>
    <property type="evidence" value="ECO:0007669"/>
    <property type="project" value="InterPro"/>
</dbReference>
<keyword evidence="3 8" id="KW-0812">Transmembrane</keyword>
<evidence type="ECO:0000256" key="6">
    <source>
        <dbReference type="ARBA" id="ARBA00023136"/>
    </source>
</evidence>
<keyword evidence="11" id="KW-1185">Reference proteome</keyword>
<feature type="transmembrane region" description="Helical" evidence="8">
    <location>
        <begin position="12"/>
        <end position="41"/>
    </location>
</feature>
<dbReference type="SUPFAM" id="SSF90123">
    <property type="entry name" value="ABC transporter transmembrane region"/>
    <property type="match status" value="1"/>
</dbReference>
<evidence type="ECO:0000256" key="3">
    <source>
        <dbReference type="ARBA" id="ARBA00022692"/>
    </source>
</evidence>
<evidence type="ECO:0000256" key="1">
    <source>
        <dbReference type="ARBA" id="ARBA00007577"/>
    </source>
</evidence>
<protein>
    <submittedName>
        <fullName evidence="10">ABC-transporter</fullName>
    </submittedName>
</protein>
<dbReference type="EMBL" id="JXTC01000013">
    <property type="protein sequence ID" value="POO00348.1"/>
    <property type="molecule type" value="Genomic_DNA"/>
</dbReference>
<feature type="domain" description="ABC transmembrane type-1" evidence="9">
    <location>
        <begin position="2"/>
        <end position="165"/>
    </location>
</feature>
<dbReference type="Gene3D" id="3.40.50.300">
    <property type="entry name" value="P-loop containing nucleotide triphosphate hydrolases"/>
    <property type="match status" value="1"/>
</dbReference>
<organism evidence="10 11">
    <name type="scientific">Trema orientale</name>
    <name type="common">Charcoal tree</name>
    <name type="synonym">Celtis orientalis</name>
    <dbReference type="NCBI Taxonomy" id="63057"/>
    <lineage>
        <taxon>Eukaryota</taxon>
        <taxon>Viridiplantae</taxon>
        <taxon>Streptophyta</taxon>
        <taxon>Embryophyta</taxon>
        <taxon>Tracheophyta</taxon>
        <taxon>Spermatophyta</taxon>
        <taxon>Magnoliopsida</taxon>
        <taxon>eudicotyledons</taxon>
        <taxon>Gunneridae</taxon>
        <taxon>Pentapetalae</taxon>
        <taxon>rosids</taxon>
        <taxon>fabids</taxon>
        <taxon>Rosales</taxon>
        <taxon>Cannabaceae</taxon>
        <taxon>Trema</taxon>
    </lineage>
</organism>
<evidence type="ECO:0000313" key="11">
    <source>
        <dbReference type="Proteomes" id="UP000237000"/>
    </source>
</evidence>